<dbReference type="PRINTS" id="PR00781">
    <property type="entry name" value="LIPOSIGPTASE"/>
</dbReference>
<evidence type="ECO:0000256" key="8">
    <source>
        <dbReference type="ARBA" id="ARBA00023136"/>
    </source>
</evidence>
<feature type="transmembrane region" description="Helical" evidence="9">
    <location>
        <begin position="136"/>
        <end position="155"/>
    </location>
</feature>
<evidence type="ECO:0000256" key="4">
    <source>
        <dbReference type="ARBA" id="ARBA00022692"/>
    </source>
</evidence>
<proteinExistence type="inferred from homology"/>
<evidence type="ECO:0000256" key="2">
    <source>
        <dbReference type="ARBA" id="ARBA00022475"/>
    </source>
</evidence>
<dbReference type="HAMAP" id="MF_00161">
    <property type="entry name" value="LspA"/>
    <property type="match status" value="1"/>
</dbReference>
<comment type="subcellular location">
    <subcellularLocation>
        <location evidence="9">Cell membrane</location>
        <topology evidence="9">Multi-pass membrane protein</topology>
    </subcellularLocation>
</comment>
<comment type="pathway">
    <text evidence="9">Protein modification; lipoprotein biosynthesis (signal peptide cleavage).</text>
</comment>
<comment type="similarity">
    <text evidence="1 9 10">Belongs to the peptidase A8 family.</text>
</comment>
<keyword evidence="6 9" id="KW-0378">Hydrolase</keyword>
<keyword evidence="8 9" id="KW-0472">Membrane</keyword>
<dbReference type="GO" id="GO:0006508">
    <property type="term" value="P:proteolysis"/>
    <property type="evidence" value="ECO:0007669"/>
    <property type="project" value="UniProtKB-KW"/>
</dbReference>
<dbReference type="PANTHER" id="PTHR33695">
    <property type="entry name" value="LIPOPROTEIN SIGNAL PEPTIDASE"/>
    <property type="match status" value="1"/>
</dbReference>
<dbReference type="InterPro" id="IPR001872">
    <property type="entry name" value="Peptidase_A8"/>
</dbReference>
<evidence type="ECO:0000256" key="10">
    <source>
        <dbReference type="RuleBase" id="RU004181"/>
    </source>
</evidence>
<dbReference type="Pfam" id="PF01252">
    <property type="entry name" value="Peptidase_A8"/>
    <property type="match status" value="1"/>
</dbReference>
<evidence type="ECO:0000256" key="3">
    <source>
        <dbReference type="ARBA" id="ARBA00022670"/>
    </source>
</evidence>
<dbReference type="AlphaFoldDB" id="A0A7X6MI63"/>
<accession>A0A7X6MI63</accession>
<evidence type="ECO:0000256" key="1">
    <source>
        <dbReference type="ARBA" id="ARBA00006139"/>
    </source>
</evidence>
<dbReference type="Proteomes" id="UP000553209">
    <property type="component" value="Unassembled WGS sequence"/>
</dbReference>
<keyword evidence="2 9" id="KW-1003">Cell membrane</keyword>
<name>A0A7X6MI63_9ACTN</name>
<organism evidence="11 12">
    <name type="scientific">Nocardiopsis alborubida</name>
    <dbReference type="NCBI Taxonomy" id="146802"/>
    <lineage>
        <taxon>Bacteria</taxon>
        <taxon>Bacillati</taxon>
        <taxon>Actinomycetota</taxon>
        <taxon>Actinomycetes</taxon>
        <taxon>Streptosporangiales</taxon>
        <taxon>Nocardiopsidaceae</taxon>
        <taxon>Nocardiopsis</taxon>
    </lineage>
</organism>
<evidence type="ECO:0000256" key="5">
    <source>
        <dbReference type="ARBA" id="ARBA00022750"/>
    </source>
</evidence>
<comment type="function">
    <text evidence="9">This protein specifically catalyzes the removal of signal peptides from prolipoproteins.</text>
</comment>
<keyword evidence="7 9" id="KW-1133">Transmembrane helix</keyword>
<comment type="catalytic activity">
    <reaction evidence="9">
        <text>Release of signal peptides from bacterial membrane prolipoproteins. Hydrolyzes -Xaa-Yaa-Zaa-|-(S,diacylglyceryl)Cys-, in which Xaa is hydrophobic (preferably Leu), and Yaa (Ala or Ser) and Zaa (Gly or Ala) have small, neutral side chains.</text>
        <dbReference type="EC" id="3.4.23.36"/>
    </reaction>
</comment>
<reference evidence="11 12" key="1">
    <citation type="submission" date="2020-04" db="EMBL/GenBank/DDBJ databases">
        <title>MicrobeNet Type strains.</title>
        <authorList>
            <person name="Nicholson A.C."/>
        </authorList>
    </citation>
    <scope>NUCLEOTIDE SEQUENCE [LARGE SCALE GENOMIC DNA]</scope>
    <source>
        <strain evidence="11 12">ATCC 23612</strain>
    </source>
</reference>
<dbReference type="UniPathway" id="UPA00665"/>
<comment type="caution">
    <text evidence="11">The sequence shown here is derived from an EMBL/GenBank/DDBJ whole genome shotgun (WGS) entry which is preliminary data.</text>
</comment>
<protein>
    <recommendedName>
        <fullName evidence="9">Lipoprotein signal peptidase</fullName>
        <ecNumber evidence="9">3.4.23.36</ecNumber>
    </recommendedName>
    <alternativeName>
        <fullName evidence="9">Prolipoprotein signal peptidase</fullName>
    </alternativeName>
    <alternativeName>
        <fullName evidence="9">Signal peptidase II</fullName>
        <shortName evidence="9">SPase II</shortName>
    </alternativeName>
</protein>
<dbReference type="GO" id="GO:0005886">
    <property type="term" value="C:plasma membrane"/>
    <property type="evidence" value="ECO:0007669"/>
    <property type="project" value="UniProtKB-SubCell"/>
</dbReference>
<comment type="caution">
    <text evidence="9">Lacks conserved residue(s) required for the propagation of feature annotation.</text>
</comment>
<dbReference type="PANTHER" id="PTHR33695:SF1">
    <property type="entry name" value="LIPOPROTEIN SIGNAL PEPTIDASE"/>
    <property type="match status" value="1"/>
</dbReference>
<dbReference type="EMBL" id="JAAXPG010000021">
    <property type="protein sequence ID" value="NKZ00184.1"/>
    <property type="molecule type" value="Genomic_DNA"/>
</dbReference>
<keyword evidence="3 9" id="KW-0645">Protease</keyword>
<keyword evidence="5 9" id="KW-0064">Aspartyl protease</keyword>
<feature type="active site" evidence="9">
    <location>
        <position position="140"/>
    </location>
</feature>
<dbReference type="EC" id="3.4.23.36" evidence="9"/>
<evidence type="ECO:0000256" key="7">
    <source>
        <dbReference type="ARBA" id="ARBA00022989"/>
    </source>
</evidence>
<feature type="transmembrane region" description="Helical" evidence="9">
    <location>
        <begin position="98"/>
        <end position="116"/>
    </location>
</feature>
<evidence type="ECO:0000313" key="11">
    <source>
        <dbReference type="EMBL" id="NKZ00184.1"/>
    </source>
</evidence>
<evidence type="ECO:0000313" key="12">
    <source>
        <dbReference type="Proteomes" id="UP000553209"/>
    </source>
</evidence>
<gene>
    <name evidence="9" type="primary">lspA</name>
    <name evidence="11" type="ORF">HGB44_21285</name>
</gene>
<evidence type="ECO:0000256" key="6">
    <source>
        <dbReference type="ARBA" id="ARBA00022801"/>
    </source>
</evidence>
<evidence type="ECO:0000256" key="9">
    <source>
        <dbReference type="HAMAP-Rule" id="MF_00161"/>
    </source>
</evidence>
<feature type="transmembrane region" description="Helical" evidence="9">
    <location>
        <begin position="59"/>
        <end position="86"/>
    </location>
</feature>
<dbReference type="GO" id="GO:0004190">
    <property type="term" value="F:aspartic-type endopeptidase activity"/>
    <property type="evidence" value="ECO:0007669"/>
    <property type="project" value="UniProtKB-UniRule"/>
</dbReference>
<keyword evidence="12" id="KW-1185">Reference proteome</keyword>
<keyword evidence="4 9" id="KW-0812">Transmembrane</keyword>
<sequence>MRPTTPTAAGTLPRWGVLAAALTLTAADLALKALAEDRLTGGPGPQLLGLLELRLTYNPGVAFSLGASMPTWVIVALTGLITAAVAAYAWRTAPTTPLAGRVGLAGMLGGALANLIDRGLDGVVTDYLHSGWWPTFNLADAFIVAGAVLLVLTSARQGAPAPPGKDSDPWT</sequence>
<feature type="active site" evidence="9">
    <location>
        <position position="126"/>
    </location>
</feature>